<dbReference type="InterPro" id="IPR011460">
    <property type="entry name" value="Lcl_C"/>
</dbReference>
<evidence type="ECO:0000313" key="3">
    <source>
        <dbReference type="Proteomes" id="UP000196980"/>
    </source>
</evidence>
<protein>
    <submittedName>
        <fullName evidence="2">DUF1566 domain-containing protein</fullName>
    </submittedName>
</protein>
<dbReference type="AlphaFoldDB" id="A0ABC8ACP8"/>
<organism evidence="2 3">
    <name type="scientific">Xylella fastidiosa</name>
    <dbReference type="NCBI Taxonomy" id="2371"/>
    <lineage>
        <taxon>Bacteria</taxon>
        <taxon>Pseudomonadati</taxon>
        <taxon>Pseudomonadota</taxon>
        <taxon>Gammaproteobacteria</taxon>
        <taxon>Lysobacterales</taxon>
        <taxon>Lysobacteraceae</taxon>
        <taxon>Xylella</taxon>
    </lineage>
</organism>
<evidence type="ECO:0000313" key="2">
    <source>
        <dbReference type="EMBL" id="ALR06088.1"/>
    </source>
</evidence>
<evidence type="ECO:0000259" key="1">
    <source>
        <dbReference type="Pfam" id="PF07603"/>
    </source>
</evidence>
<feature type="domain" description="Lcl C-terminal" evidence="1">
    <location>
        <begin position="30"/>
        <end position="141"/>
    </location>
</feature>
<dbReference type="EMBL" id="CP009885">
    <property type="protein sequence ID" value="ALR06088.1"/>
    <property type="molecule type" value="Genomic_DNA"/>
</dbReference>
<dbReference type="RefSeq" id="WP_088577819.1">
    <property type="nucleotide sequence ID" value="NZ_CP009885.1"/>
</dbReference>
<proteinExistence type="predicted"/>
<dbReference type="KEGG" id="xfh:XFHB_03640"/>
<reference evidence="3" key="1">
    <citation type="submission" date="2014-11" db="EMBL/GenBank/DDBJ databases">
        <title>Xylella fastidiosa Hib4 Genome Sequencing.</title>
        <authorList>
            <person name="Pierry P.M."/>
            <person name="da Silva A.M."/>
        </authorList>
    </citation>
    <scope>NUCLEOTIDE SEQUENCE [LARGE SCALE GENOMIC DNA]</scope>
    <source>
        <strain evidence="3">Hib4</strain>
    </source>
</reference>
<dbReference type="Proteomes" id="UP000196980">
    <property type="component" value="Chromosome"/>
</dbReference>
<gene>
    <name evidence="2" type="ORF">XFHB_03640</name>
</gene>
<dbReference type="Pfam" id="PF07603">
    <property type="entry name" value="Lcl_C"/>
    <property type="match status" value="1"/>
</dbReference>
<name>A0ABC8ACP8_XYLFS</name>
<sequence>MSTATLENAPNTGGARFTKIYDKYGDHIITRDAHTELEWTAHVIDGYHHAEGFGNLLRRSTVEKVCRELTLGGHTDWRPPTLKEGLSIGIIDTCWPANERWFWTCTPCEQEPENKTWAFEFGNGNKSTTDRLSWLYVRAVRGQMRTDAAATPKAGE</sequence>
<accession>A0ABC8ACP8</accession>